<gene>
    <name evidence="1" type="ORF">O181_061653</name>
</gene>
<dbReference type="Proteomes" id="UP000765509">
    <property type="component" value="Unassembled WGS sequence"/>
</dbReference>
<evidence type="ECO:0000313" key="2">
    <source>
        <dbReference type="Proteomes" id="UP000765509"/>
    </source>
</evidence>
<accession>A0A9Q3EN92</accession>
<dbReference type="OrthoDB" id="5598729at2759"/>
<protein>
    <recommendedName>
        <fullName evidence="3">GAG-pre-integrase domain-containing protein</fullName>
    </recommendedName>
</protein>
<keyword evidence="2" id="KW-1185">Reference proteome</keyword>
<evidence type="ECO:0000313" key="1">
    <source>
        <dbReference type="EMBL" id="MBW0521938.1"/>
    </source>
</evidence>
<dbReference type="EMBL" id="AVOT02029188">
    <property type="protein sequence ID" value="MBW0521938.1"/>
    <property type="molecule type" value="Genomic_DNA"/>
</dbReference>
<dbReference type="AlphaFoldDB" id="A0A9Q3EN92"/>
<comment type="caution">
    <text evidence="1">The sequence shown here is derived from an EMBL/GenBank/DDBJ whole genome shotgun (WGS) entry which is preliminary data.</text>
</comment>
<evidence type="ECO:0008006" key="3">
    <source>
        <dbReference type="Google" id="ProtNLM"/>
    </source>
</evidence>
<sequence length="319" mass="36268">MDSRTFAALVTSEDITQNCYLLWNKVNEQFSSSSFNSKARVWSEFQKLVYKNNLKEFIANTWKCLSEIAVEDKILPFLILTKLPDEFHSLIKKVTLNAKTQGNPDAILNVLHEAALKEEALSNDSTKALALNKITFPSKIVHYCSNGRHNPLVTTHGPEKCWQLHPKLKPEKKKQEQKTNFTIAQALFTQHSKRSSTTLNLVLDTGRGLAKNFDRLGNLWLLPNSLYVPDLTTNLLALSTIAKEDTQIKKLKSQFEIYLDNNTHPSFICPISSGVLETQINLTTSHCLNTQVKEDGDLWHKQLGHMNKFDMKKLINTTD</sequence>
<reference evidence="1" key="1">
    <citation type="submission" date="2021-03" db="EMBL/GenBank/DDBJ databases">
        <title>Draft genome sequence of rust myrtle Austropuccinia psidii MF-1, a brazilian biotype.</title>
        <authorList>
            <person name="Quecine M.C."/>
            <person name="Pachon D.M.R."/>
            <person name="Bonatelli M.L."/>
            <person name="Correr F.H."/>
            <person name="Franceschini L.M."/>
            <person name="Leite T.F."/>
            <person name="Margarido G.R.A."/>
            <person name="Almeida C.A."/>
            <person name="Ferrarezi J.A."/>
            <person name="Labate C.A."/>
        </authorList>
    </citation>
    <scope>NUCLEOTIDE SEQUENCE</scope>
    <source>
        <strain evidence="1">MF-1</strain>
    </source>
</reference>
<organism evidence="1 2">
    <name type="scientific">Austropuccinia psidii MF-1</name>
    <dbReference type="NCBI Taxonomy" id="1389203"/>
    <lineage>
        <taxon>Eukaryota</taxon>
        <taxon>Fungi</taxon>
        <taxon>Dikarya</taxon>
        <taxon>Basidiomycota</taxon>
        <taxon>Pucciniomycotina</taxon>
        <taxon>Pucciniomycetes</taxon>
        <taxon>Pucciniales</taxon>
        <taxon>Sphaerophragmiaceae</taxon>
        <taxon>Austropuccinia</taxon>
    </lineage>
</organism>
<feature type="non-terminal residue" evidence="1">
    <location>
        <position position="319"/>
    </location>
</feature>
<name>A0A9Q3EN92_9BASI</name>
<proteinExistence type="predicted"/>